<gene>
    <name evidence="1" type="ORF">HK14_03145</name>
</gene>
<name>A0A1Z5YW11_9PROT</name>
<dbReference type="Proteomes" id="UP000196086">
    <property type="component" value="Unassembled WGS sequence"/>
</dbReference>
<reference evidence="1 2" key="1">
    <citation type="submission" date="2014-06" db="EMBL/GenBank/DDBJ databases">
        <authorList>
            <person name="Ju J."/>
            <person name="Zhang J."/>
        </authorList>
    </citation>
    <scope>NUCLEOTIDE SEQUENCE [LARGE SCALE GENOMIC DNA]</scope>
    <source>
        <strain evidence="1 2">DsW_47</strain>
    </source>
</reference>
<protein>
    <submittedName>
        <fullName evidence="1">Uncharacterized protein</fullName>
    </submittedName>
</protein>
<proteinExistence type="predicted"/>
<dbReference type="OrthoDB" id="7225593at2"/>
<evidence type="ECO:0000313" key="1">
    <source>
        <dbReference type="EMBL" id="OUJ03175.1"/>
    </source>
</evidence>
<dbReference type="EMBL" id="JOMQ01000016">
    <property type="protein sequence ID" value="OUJ03175.1"/>
    <property type="molecule type" value="Genomic_DNA"/>
</dbReference>
<evidence type="ECO:0000313" key="2">
    <source>
        <dbReference type="Proteomes" id="UP000196086"/>
    </source>
</evidence>
<organism evidence="1 2">
    <name type="scientific">Acetobacter cibinongensis</name>
    <dbReference type="NCBI Taxonomy" id="146475"/>
    <lineage>
        <taxon>Bacteria</taxon>
        <taxon>Pseudomonadati</taxon>
        <taxon>Pseudomonadota</taxon>
        <taxon>Alphaproteobacteria</taxon>
        <taxon>Acetobacterales</taxon>
        <taxon>Acetobacteraceae</taxon>
        <taxon>Acetobacter</taxon>
    </lineage>
</organism>
<dbReference type="AlphaFoldDB" id="A0A1Z5YW11"/>
<sequence>MTPKQANKPQRYAFSVDENKAIESIVRRVVNSAPNQETCARNKVFDLTTQLLRACHASIVKLDLAAMADSKTPMELILEDLGTLRRHLNTRTGNLPYGNRLHFTTNVAYKKPAQQVAA</sequence>
<comment type="caution">
    <text evidence="1">The sequence shown here is derived from an EMBL/GenBank/DDBJ whole genome shotgun (WGS) entry which is preliminary data.</text>
</comment>
<accession>A0A1Z5YW11</accession>
<dbReference type="RefSeq" id="WP_086650844.1">
    <property type="nucleotide sequence ID" value="NZ_JOMQ01000016.1"/>
</dbReference>